<dbReference type="Pfam" id="PF02517">
    <property type="entry name" value="Rce1-like"/>
    <property type="match status" value="1"/>
</dbReference>
<dbReference type="GO" id="GO:0080120">
    <property type="term" value="P:CAAX-box protein maturation"/>
    <property type="evidence" value="ECO:0007669"/>
    <property type="project" value="UniProtKB-ARBA"/>
</dbReference>
<feature type="transmembrane region" description="Helical" evidence="1">
    <location>
        <begin position="5"/>
        <end position="23"/>
    </location>
</feature>
<accession>A0A2M8ERX9</accession>
<dbReference type="EMBL" id="PFSF01000069">
    <property type="protein sequence ID" value="PJC27878.1"/>
    <property type="molecule type" value="Genomic_DNA"/>
</dbReference>
<name>A0A2M8ERX9_9BACT</name>
<protein>
    <recommendedName>
        <fullName evidence="2">CAAX prenyl protease 2/Lysostaphin resistance protein A-like domain-containing protein</fullName>
    </recommendedName>
</protein>
<keyword evidence="1" id="KW-1133">Transmembrane helix</keyword>
<proteinExistence type="predicted"/>
<feature type="transmembrane region" description="Helical" evidence="1">
    <location>
        <begin position="170"/>
        <end position="189"/>
    </location>
</feature>
<reference evidence="4" key="1">
    <citation type="submission" date="2017-09" db="EMBL/GenBank/DDBJ databases">
        <title>Depth-based differentiation of microbial function through sediment-hosted aquifers and enrichment of novel symbionts in the deep terrestrial subsurface.</title>
        <authorList>
            <person name="Probst A.J."/>
            <person name="Ladd B."/>
            <person name="Jarett J.K."/>
            <person name="Geller-Mcgrath D.E."/>
            <person name="Sieber C.M.K."/>
            <person name="Emerson J.B."/>
            <person name="Anantharaman K."/>
            <person name="Thomas B.C."/>
            <person name="Malmstrom R."/>
            <person name="Stieglmeier M."/>
            <person name="Klingl A."/>
            <person name="Woyke T."/>
            <person name="Ryan C.M."/>
            <person name="Banfield J.F."/>
        </authorList>
    </citation>
    <scope>NUCLEOTIDE SEQUENCE [LARGE SCALE GENOMIC DNA]</scope>
</reference>
<organism evidence="3 4">
    <name type="scientific">Candidatus Shapirobacteria bacterium CG_4_9_14_0_2_um_filter_39_11</name>
    <dbReference type="NCBI Taxonomy" id="1974478"/>
    <lineage>
        <taxon>Bacteria</taxon>
        <taxon>Candidatus Shapironibacteriota</taxon>
    </lineage>
</organism>
<comment type="caution">
    <text evidence="3">The sequence shown here is derived from an EMBL/GenBank/DDBJ whole genome shotgun (WGS) entry which is preliminary data.</text>
</comment>
<keyword evidence="1" id="KW-0472">Membrane</keyword>
<dbReference type="AlphaFoldDB" id="A0A2M8ERX9"/>
<feature type="domain" description="CAAX prenyl protease 2/Lysostaphin resistance protein A-like" evidence="2">
    <location>
        <begin position="106"/>
        <end position="206"/>
    </location>
</feature>
<sequence>MTKRVFALFSFIFVIWALFRYFPEIFPDWVEELILKPLIWLLPTLWVVRKIERQPFSSLGFTLKNLFPSIYWGIGLGIVFALEGLLTNIFKYRGLNLIPLNYSLPTFLGLLGLSLATAFSEETVFRGYIFNRLQQIWKKEWLANIVSSALFVIIHLPIGVFVLGYTPLVMLAYLFFVFVYGFGSAFVFARTGNIFSSILLHVFWSWPVVLFR</sequence>
<evidence type="ECO:0000313" key="4">
    <source>
        <dbReference type="Proteomes" id="UP000229816"/>
    </source>
</evidence>
<evidence type="ECO:0000259" key="2">
    <source>
        <dbReference type="Pfam" id="PF02517"/>
    </source>
</evidence>
<dbReference type="PANTHER" id="PTHR39430:SF1">
    <property type="entry name" value="PROTEASE"/>
    <property type="match status" value="1"/>
</dbReference>
<dbReference type="InterPro" id="IPR003675">
    <property type="entry name" value="Rce1/LyrA-like_dom"/>
</dbReference>
<evidence type="ECO:0000256" key="1">
    <source>
        <dbReference type="SAM" id="Phobius"/>
    </source>
</evidence>
<gene>
    <name evidence="3" type="ORF">CO054_03005</name>
</gene>
<dbReference type="GO" id="GO:0004175">
    <property type="term" value="F:endopeptidase activity"/>
    <property type="evidence" value="ECO:0007669"/>
    <property type="project" value="UniProtKB-ARBA"/>
</dbReference>
<feature type="transmembrane region" description="Helical" evidence="1">
    <location>
        <begin position="102"/>
        <end position="120"/>
    </location>
</feature>
<feature type="transmembrane region" description="Helical" evidence="1">
    <location>
        <begin position="141"/>
        <end position="164"/>
    </location>
</feature>
<feature type="transmembrane region" description="Helical" evidence="1">
    <location>
        <begin position="194"/>
        <end position="211"/>
    </location>
</feature>
<feature type="transmembrane region" description="Helical" evidence="1">
    <location>
        <begin position="69"/>
        <end position="90"/>
    </location>
</feature>
<keyword evidence="1" id="KW-0812">Transmembrane</keyword>
<dbReference type="Proteomes" id="UP000229816">
    <property type="component" value="Unassembled WGS sequence"/>
</dbReference>
<evidence type="ECO:0000313" key="3">
    <source>
        <dbReference type="EMBL" id="PJC27878.1"/>
    </source>
</evidence>
<dbReference type="PANTHER" id="PTHR39430">
    <property type="entry name" value="MEMBRANE-ASSOCIATED PROTEASE-RELATED"/>
    <property type="match status" value="1"/>
</dbReference>